<name>A0A212JKK8_9FIRM</name>
<evidence type="ECO:0000313" key="2">
    <source>
        <dbReference type="EMBL" id="SBV99928.1"/>
    </source>
</evidence>
<feature type="transmembrane region" description="Helical" evidence="1">
    <location>
        <begin position="239"/>
        <end position="259"/>
    </location>
</feature>
<feature type="transmembrane region" description="Helical" evidence="1">
    <location>
        <begin position="331"/>
        <end position="350"/>
    </location>
</feature>
<protein>
    <submittedName>
        <fullName evidence="2">Uncharacterized protein</fullName>
    </submittedName>
</protein>
<dbReference type="EMBL" id="FLUN01000001">
    <property type="protein sequence ID" value="SBV99928.1"/>
    <property type="molecule type" value="Genomic_DNA"/>
</dbReference>
<feature type="transmembrane region" description="Helical" evidence="1">
    <location>
        <begin position="507"/>
        <end position="529"/>
    </location>
</feature>
<feature type="transmembrane region" description="Helical" evidence="1">
    <location>
        <begin position="414"/>
        <end position="434"/>
    </location>
</feature>
<feature type="transmembrane region" description="Helical" evidence="1">
    <location>
        <begin position="483"/>
        <end position="501"/>
    </location>
</feature>
<reference evidence="2" key="1">
    <citation type="submission" date="2016-04" db="EMBL/GenBank/DDBJ databases">
        <authorList>
            <person name="Evans L.H."/>
            <person name="Alamgir A."/>
            <person name="Owens N."/>
            <person name="Weber N.D."/>
            <person name="Virtaneva K."/>
            <person name="Barbian K."/>
            <person name="Babar A."/>
            <person name="Rosenke K."/>
        </authorList>
    </citation>
    <scope>NUCLEOTIDE SEQUENCE</scope>
    <source>
        <strain evidence="2">86</strain>
    </source>
</reference>
<feature type="transmembrane region" description="Helical" evidence="1">
    <location>
        <begin position="446"/>
        <end position="471"/>
    </location>
</feature>
<organism evidence="2">
    <name type="scientific">uncultured Eubacteriales bacterium</name>
    <dbReference type="NCBI Taxonomy" id="172733"/>
    <lineage>
        <taxon>Bacteria</taxon>
        <taxon>Bacillati</taxon>
        <taxon>Bacillota</taxon>
        <taxon>Clostridia</taxon>
        <taxon>Eubacteriales</taxon>
        <taxon>environmental samples</taxon>
    </lineage>
</organism>
<feature type="transmembrane region" description="Helical" evidence="1">
    <location>
        <begin position="208"/>
        <end position="227"/>
    </location>
</feature>
<proteinExistence type="predicted"/>
<feature type="transmembrane region" description="Helical" evidence="1">
    <location>
        <begin position="144"/>
        <end position="165"/>
    </location>
</feature>
<feature type="transmembrane region" description="Helical" evidence="1">
    <location>
        <begin position="177"/>
        <end position="196"/>
    </location>
</feature>
<accession>A0A212JKK8</accession>
<keyword evidence="1" id="KW-0812">Transmembrane</keyword>
<keyword evidence="1" id="KW-0472">Membrane</keyword>
<dbReference type="AlphaFoldDB" id="A0A212JKK8"/>
<sequence length="540" mass="60445">MPHLRIKLSQPCGVTSMINTFVTSFRLRSTYKTNSIIYALKSIPLVNKLLPSTLYANPGLKAIANIISILIEIGSVFLGKILYLLLMVVGALELMDAASPDAFVHVFFFLSLAGGLTNTHVFNPTKDKYYAMFLMRMDAWEYTLSNYLYFLLKMAVGFLPFTLLLGRAMGVETVVCLVMPFFVCGVKLIIAAITLYDCRDGEKVRNENLPSVIVWSGTALLMVAAYLPPFLGYTMNQTLFLVLCGVTIAAGALCFSYVWQFKKYRTVYRTLLTSNNLVMNTVSSAQVKQKAYHKKIEADLSQTSNKSGYAYFNELFMKRHSKLLTRAAKKIALVLAGFVAAAILACFYLPGIMPIINTLLLSYLPYSLLIMYFVNRGRAITEAMFINCDHSMLTYRVYRQPKAILSLFTERLKYVSVINLLPASVMALGLPLLLYVSGGTANPMNYLIFIISIPVMSVFFSVHTLVLYYLLQPYNAKMETKNPVYMILDMVTYYICFFSAGKVASTLAFGVGVTIFCALYVIIGLVLAYRLAPKTFKLRG</sequence>
<feature type="transmembrane region" description="Helical" evidence="1">
    <location>
        <begin position="356"/>
        <end position="374"/>
    </location>
</feature>
<evidence type="ECO:0000256" key="1">
    <source>
        <dbReference type="SAM" id="Phobius"/>
    </source>
</evidence>
<feature type="transmembrane region" description="Helical" evidence="1">
    <location>
        <begin position="102"/>
        <end position="123"/>
    </location>
</feature>
<gene>
    <name evidence="2" type="ORF">KL86CLO1_11275</name>
</gene>
<feature type="transmembrane region" description="Helical" evidence="1">
    <location>
        <begin position="69"/>
        <end position="90"/>
    </location>
</feature>
<keyword evidence="1" id="KW-1133">Transmembrane helix</keyword>